<evidence type="ECO:0000256" key="5">
    <source>
        <dbReference type="SAM" id="MobiDB-lite"/>
    </source>
</evidence>
<evidence type="ECO:0000256" key="3">
    <source>
        <dbReference type="ARBA" id="ARBA00022989"/>
    </source>
</evidence>
<accession>A0A4P9XME1</accession>
<dbReference type="PROSITE" id="PS50850">
    <property type="entry name" value="MFS"/>
    <property type="match status" value="1"/>
</dbReference>
<proteinExistence type="predicted"/>
<organism evidence="8 9">
    <name type="scientific">Thamnocephalis sphaerospora</name>
    <dbReference type="NCBI Taxonomy" id="78915"/>
    <lineage>
        <taxon>Eukaryota</taxon>
        <taxon>Fungi</taxon>
        <taxon>Fungi incertae sedis</taxon>
        <taxon>Zoopagomycota</taxon>
        <taxon>Zoopagomycotina</taxon>
        <taxon>Zoopagomycetes</taxon>
        <taxon>Zoopagales</taxon>
        <taxon>Sigmoideomycetaceae</taxon>
        <taxon>Thamnocephalis</taxon>
    </lineage>
</organism>
<feature type="transmembrane region" description="Helical" evidence="6">
    <location>
        <begin position="395"/>
        <end position="417"/>
    </location>
</feature>
<evidence type="ECO:0000313" key="9">
    <source>
        <dbReference type="Proteomes" id="UP000271241"/>
    </source>
</evidence>
<feature type="transmembrane region" description="Helical" evidence="6">
    <location>
        <begin position="70"/>
        <end position="90"/>
    </location>
</feature>
<feature type="transmembrane region" description="Helical" evidence="6">
    <location>
        <begin position="161"/>
        <end position="180"/>
    </location>
</feature>
<dbReference type="STRING" id="78915.A0A4P9XME1"/>
<keyword evidence="4 6" id="KW-0472">Membrane</keyword>
<feature type="transmembrane region" description="Helical" evidence="6">
    <location>
        <begin position="30"/>
        <end position="50"/>
    </location>
</feature>
<evidence type="ECO:0000259" key="7">
    <source>
        <dbReference type="PROSITE" id="PS50850"/>
    </source>
</evidence>
<dbReference type="EMBL" id="KZ992775">
    <property type="protein sequence ID" value="RKP07045.1"/>
    <property type="molecule type" value="Genomic_DNA"/>
</dbReference>
<dbReference type="GO" id="GO:0022857">
    <property type="term" value="F:transmembrane transporter activity"/>
    <property type="evidence" value="ECO:0007669"/>
    <property type="project" value="InterPro"/>
</dbReference>
<feature type="region of interest" description="Disordered" evidence="5">
    <location>
        <begin position="199"/>
        <end position="225"/>
    </location>
</feature>
<name>A0A4P9XME1_9FUNG</name>
<dbReference type="InterPro" id="IPR011701">
    <property type="entry name" value="MFS"/>
</dbReference>
<dbReference type="GO" id="GO:0016020">
    <property type="term" value="C:membrane"/>
    <property type="evidence" value="ECO:0007669"/>
    <property type="project" value="UniProtKB-SubCell"/>
</dbReference>
<feature type="transmembrane region" description="Helical" evidence="6">
    <location>
        <begin position="334"/>
        <end position="354"/>
    </location>
</feature>
<feature type="transmembrane region" description="Helical" evidence="6">
    <location>
        <begin position="437"/>
        <end position="455"/>
    </location>
</feature>
<evidence type="ECO:0000256" key="1">
    <source>
        <dbReference type="ARBA" id="ARBA00004141"/>
    </source>
</evidence>
<dbReference type="Proteomes" id="UP000271241">
    <property type="component" value="Unassembled WGS sequence"/>
</dbReference>
<dbReference type="Gene3D" id="1.20.1250.20">
    <property type="entry name" value="MFS general substrate transporter like domains"/>
    <property type="match status" value="2"/>
</dbReference>
<evidence type="ECO:0000313" key="8">
    <source>
        <dbReference type="EMBL" id="RKP07045.1"/>
    </source>
</evidence>
<feature type="transmembrane region" description="Helical" evidence="6">
    <location>
        <begin position="254"/>
        <end position="273"/>
    </location>
</feature>
<sequence length="463" mass="49050">MSLLCTQISALFSDTVFVLPLLAPAMQRRFAFSSLQMNLITSAGTVAAYINDPLSGTLCDRIGSQHIARIGAALQFIGYYGLSLLFTGILSSQCALVMLLSFLLGTGCSGISMANNVSAAVNAPVFARGFMISMVFTLSSLTSALYALIERLFVRTSDGVLNISAFLFTLAIISASIHSITSFGMYRLPQPAEEVLPMSLGSSRSRKKPKPQAYGATDSEASSTEETAMIMPSINVTTAAESTTPLSVMLRSRILIYLWLAALFSIGPGFTYVNNVSSVARELLLSKHPNASPDELQSVENFHPPLISVISCVSNFGIGLLADQFGRATRMRSLPFFSATAILQLLCQLIAFGATDPHTLIWSSVINGLSTTSANAVTSIVAFELWGKSDYGRNCGLFSIAIATGTQLFGILFGAMVDASKAVSGGCAEGACFSAGFGISIAACIVSIIFSIAALRTRLAQWV</sequence>
<dbReference type="AlphaFoldDB" id="A0A4P9XME1"/>
<keyword evidence="9" id="KW-1185">Reference proteome</keyword>
<gene>
    <name evidence="8" type="ORF">THASP1DRAFT_31136</name>
</gene>
<evidence type="ECO:0000256" key="4">
    <source>
        <dbReference type="ARBA" id="ARBA00023136"/>
    </source>
</evidence>
<evidence type="ECO:0000256" key="6">
    <source>
        <dbReference type="SAM" id="Phobius"/>
    </source>
</evidence>
<keyword evidence="3 6" id="KW-1133">Transmembrane helix</keyword>
<dbReference type="OrthoDB" id="199930at2759"/>
<reference evidence="9" key="1">
    <citation type="journal article" date="2018" name="Nat. Microbiol.">
        <title>Leveraging single-cell genomics to expand the fungal tree of life.</title>
        <authorList>
            <person name="Ahrendt S.R."/>
            <person name="Quandt C.A."/>
            <person name="Ciobanu D."/>
            <person name="Clum A."/>
            <person name="Salamov A."/>
            <person name="Andreopoulos B."/>
            <person name="Cheng J.F."/>
            <person name="Woyke T."/>
            <person name="Pelin A."/>
            <person name="Henrissat B."/>
            <person name="Reynolds N.K."/>
            <person name="Benny G.L."/>
            <person name="Smith M.E."/>
            <person name="James T.Y."/>
            <person name="Grigoriev I.V."/>
        </authorList>
    </citation>
    <scope>NUCLEOTIDE SEQUENCE [LARGE SCALE GENOMIC DNA]</scope>
    <source>
        <strain evidence="9">RSA 1356</strain>
    </source>
</reference>
<dbReference type="PANTHER" id="PTHR21576">
    <property type="entry name" value="UNCHARACTERIZED NODULIN-LIKE PROTEIN"/>
    <property type="match status" value="1"/>
</dbReference>
<dbReference type="SUPFAM" id="SSF103473">
    <property type="entry name" value="MFS general substrate transporter"/>
    <property type="match status" value="1"/>
</dbReference>
<feature type="domain" description="Major facilitator superfamily (MFS) profile" evidence="7">
    <location>
        <begin position="1"/>
        <end position="459"/>
    </location>
</feature>
<evidence type="ECO:0000256" key="2">
    <source>
        <dbReference type="ARBA" id="ARBA00022692"/>
    </source>
</evidence>
<dbReference type="PANTHER" id="PTHR21576:SF158">
    <property type="entry name" value="RIBOSOMAL RNA-PROCESSING PROTEIN 12-LIKE CONSERVED DOMAIN-CONTAINING PROTEIN"/>
    <property type="match status" value="1"/>
</dbReference>
<dbReference type="InterPro" id="IPR020846">
    <property type="entry name" value="MFS_dom"/>
</dbReference>
<feature type="transmembrane region" description="Helical" evidence="6">
    <location>
        <begin position="360"/>
        <end position="383"/>
    </location>
</feature>
<comment type="subcellular location">
    <subcellularLocation>
        <location evidence="1">Membrane</location>
        <topology evidence="1">Multi-pass membrane protein</topology>
    </subcellularLocation>
</comment>
<keyword evidence="2 6" id="KW-0812">Transmembrane</keyword>
<feature type="transmembrane region" description="Helical" evidence="6">
    <location>
        <begin position="96"/>
        <end position="117"/>
    </location>
</feature>
<protein>
    <submittedName>
        <fullName evidence="8">Major facilitator superfamily domain-containing protein</fullName>
    </submittedName>
</protein>
<dbReference type="InterPro" id="IPR036259">
    <property type="entry name" value="MFS_trans_sf"/>
</dbReference>
<feature type="transmembrane region" description="Helical" evidence="6">
    <location>
        <begin position="129"/>
        <end position="149"/>
    </location>
</feature>
<dbReference type="Pfam" id="PF07690">
    <property type="entry name" value="MFS_1"/>
    <property type="match status" value="1"/>
</dbReference>